<dbReference type="AlphaFoldDB" id="A0A1H0FFB6"/>
<dbReference type="OrthoDB" id="9801927at2"/>
<evidence type="ECO:0000313" key="7">
    <source>
        <dbReference type="EMBL" id="SDN93478.1"/>
    </source>
</evidence>
<dbReference type="STRING" id="206665.SAMN04488516_11228"/>
<feature type="region of interest" description="Disordered" evidence="6">
    <location>
        <begin position="1"/>
        <end position="20"/>
    </location>
</feature>
<protein>
    <recommendedName>
        <fullName evidence="4 5">Large ribosomal subunit protein bL32</fullName>
    </recommendedName>
</protein>
<dbReference type="SUPFAM" id="SSF57829">
    <property type="entry name" value="Zn-binding ribosomal proteins"/>
    <property type="match status" value="1"/>
</dbReference>
<evidence type="ECO:0000256" key="4">
    <source>
        <dbReference type="ARBA" id="ARBA00035178"/>
    </source>
</evidence>
<dbReference type="RefSeq" id="WP_092066086.1">
    <property type="nucleotide sequence ID" value="NZ_FNIN01000012.1"/>
</dbReference>
<dbReference type="Gene3D" id="1.20.5.640">
    <property type="entry name" value="Single helix bin"/>
    <property type="match status" value="1"/>
</dbReference>
<keyword evidence="2 5" id="KW-0689">Ribosomal protein</keyword>
<dbReference type="GO" id="GO:0015934">
    <property type="term" value="C:large ribosomal subunit"/>
    <property type="evidence" value="ECO:0007669"/>
    <property type="project" value="InterPro"/>
</dbReference>
<evidence type="ECO:0000256" key="1">
    <source>
        <dbReference type="ARBA" id="ARBA00008560"/>
    </source>
</evidence>
<dbReference type="GO" id="GO:0003735">
    <property type="term" value="F:structural constituent of ribosome"/>
    <property type="evidence" value="ECO:0007669"/>
    <property type="project" value="InterPro"/>
</dbReference>
<dbReference type="InterPro" id="IPR011332">
    <property type="entry name" value="Ribosomal_zn-bd"/>
</dbReference>
<organism evidence="7 8">
    <name type="scientific">Desulfonauticus submarinus</name>
    <dbReference type="NCBI Taxonomy" id="206665"/>
    <lineage>
        <taxon>Bacteria</taxon>
        <taxon>Pseudomonadati</taxon>
        <taxon>Thermodesulfobacteriota</taxon>
        <taxon>Desulfovibrionia</taxon>
        <taxon>Desulfovibrionales</taxon>
        <taxon>Desulfonauticaceae</taxon>
        <taxon>Desulfonauticus</taxon>
    </lineage>
</organism>
<evidence type="ECO:0000256" key="5">
    <source>
        <dbReference type="HAMAP-Rule" id="MF_00340"/>
    </source>
</evidence>
<dbReference type="PANTHER" id="PTHR35534:SF1">
    <property type="entry name" value="LARGE RIBOSOMAL SUBUNIT PROTEIN BL32"/>
    <property type="match status" value="1"/>
</dbReference>
<dbReference type="EMBL" id="FNIN01000012">
    <property type="protein sequence ID" value="SDN93478.1"/>
    <property type="molecule type" value="Genomic_DNA"/>
</dbReference>
<evidence type="ECO:0000256" key="3">
    <source>
        <dbReference type="ARBA" id="ARBA00023274"/>
    </source>
</evidence>
<comment type="similarity">
    <text evidence="1 5">Belongs to the bacterial ribosomal protein bL32 family.</text>
</comment>
<dbReference type="GO" id="GO:0006412">
    <property type="term" value="P:translation"/>
    <property type="evidence" value="ECO:0007669"/>
    <property type="project" value="UniProtKB-UniRule"/>
</dbReference>
<dbReference type="HAMAP" id="MF_00340">
    <property type="entry name" value="Ribosomal_bL32"/>
    <property type="match status" value="1"/>
</dbReference>
<sequence length="60" mass="6921">MANPKKRTSKSKKGMRRSHHHLDTPNFIYCSCGEATLPHSVCPACGKYRGKQYLRREDNE</sequence>
<evidence type="ECO:0000256" key="2">
    <source>
        <dbReference type="ARBA" id="ARBA00022980"/>
    </source>
</evidence>
<name>A0A1H0FFB6_9BACT</name>
<evidence type="ECO:0000313" key="8">
    <source>
        <dbReference type="Proteomes" id="UP000199602"/>
    </source>
</evidence>
<evidence type="ECO:0000256" key="6">
    <source>
        <dbReference type="SAM" id="MobiDB-lite"/>
    </source>
</evidence>
<dbReference type="Pfam" id="PF01783">
    <property type="entry name" value="Ribosomal_L32p"/>
    <property type="match status" value="1"/>
</dbReference>
<dbReference type="InterPro" id="IPR044957">
    <property type="entry name" value="Ribosomal_bL32_bact"/>
</dbReference>
<keyword evidence="8" id="KW-1185">Reference proteome</keyword>
<dbReference type="PANTHER" id="PTHR35534">
    <property type="entry name" value="50S RIBOSOMAL PROTEIN L32"/>
    <property type="match status" value="1"/>
</dbReference>
<dbReference type="NCBIfam" id="TIGR01031">
    <property type="entry name" value="rpmF_bact"/>
    <property type="match status" value="1"/>
</dbReference>
<dbReference type="Proteomes" id="UP000199602">
    <property type="component" value="Unassembled WGS sequence"/>
</dbReference>
<proteinExistence type="inferred from homology"/>
<keyword evidence="3 5" id="KW-0687">Ribonucleoprotein</keyword>
<gene>
    <name evidence="5" type="primary">rpmF</name>
    <name evidence="7" type="ORF">SAMN04488516_11228</name>
</gene>
<reference evidence="7 8" key="1">
    <citation type="submission" date="2016-10" db="EMBL/GenBank/DDBJ databases">
        <authorList>
            <person name="de Groot N.N."/>
        </authorList>
    </citation>
    <scope>NUCLEOTIDE SEQUENCE [LARGE SCALE GENOMIC DNA]</scope>
    <source>
        <strain evidence="7 8">DSM 15269</strain>
    </source>
</reference>
<accession>A0A1H0FFB6</accession>
<dbReference type="InterPro" id="IPR002677">
    <property type="entry name" value="Ribosomal_bL32"/>
</dbReference>